<dbReference type="CDD" id="cd06223">
    <property type="entry name" value="PRTases_typeI"/>
    <property type="match status" value="1"/>
</dbReference>
<dbReference type="Pfam" id="PF14681">
    <property type="entry name" value="UPRTase"/>
    <property type="match status" value="1"/>
</dbReference>
<keyword evidence="2" id="KW-0808">Transferase</keyword>
<keyword evidence="2" id="KW-0328">Glycosyltransferase</keyword>
<dbReference type="Proteomes" id="UP001201449">
    <property type="component" value="Unassembled WGS sequence"/>
</dbReference>
<dbReference type="GO" id="GO:0004845">
    <property type="term" value="F:uracil phosphoribosyltransferase activity"/>
    <property type="evidence" value="ECO:0007669"/>
    <property type="project" value="UniProtKB-EC"/>
</dbReference>
<dbReference type="RefSeq" id="WP_234860050.1">
    <property type="nucleotide sequence ID" value="NZ_JAKEVZ010000001.1"/>
</dbReference>
<dbReference type="PANTHER" id="PTHR11608:SF0">
    <property type="entry name" value="BIFUNCTIONAL PROTEIN PYRR"/>
    <property type="match status" value="1"/>
</dbReference>
<keyword evidence="3" id="KW-1185">Reference proteome</keyword>
<dbReference type="EMBL" id="JAKEVZ010000001">
    <property type="protein sequence ID" value="MCF1749912.1"/>
    <property type="molecule type" value="Genomic_DNA"/>
</dbReference>
<dbReference type="InterPro" id="IPR029057">
    <property type="entry name" value="PRTase-like"/>
</dbReference>
<evidence type="ECO:0000259" key="1">
    <source>
        <dbReference type="Pfam" id="PF14681"/>
    </source>
</evidence>
<organism evidence="2 3">
    <name type="scientific">Mariniradius sediminis</name>
    <dbReference type="NCBI Taxonomy" id="2909237"/>
    <lineage>
        <taxon>Bacteria</taxon>
        <taxon>Pseudomonadati</taxon>
        <taxon>Bacteroidota</taxon>
        <taxon>Cytophagia</taxon>
        <taxon>Cytophagales</taxon>
        <taxon>Cyclobacteriaceae</taxon>
        <taxon>Mariniradius</taxon>
    </lineage>
</organism>
<sequence length="216" mass="24501">MFVLDQVNSVANHFLAQLRDRHIQSDRMRFRRNLERLGEIMAYEISKTMRFKPMDVMTPLGSKSTHLIVEQPVLITVLRAALPFYQGFSNFFDNADCGFIGAYRKEESGHSRQIEVDYLYQAAPNLEGREVIIIDPMLATGKSFAKTVKNLFSKEKPGKLHICSVIAAPEGIEYLNKEIKIPFEIWVGSIDERLNSQSFVIPGLGDAGDLSFGEKR</sequence>
<dbReference type="EC" id="2.4.2.9" evidence="2"/>
<evidence type="ECO:0000313" key="2">
    <source>
        <dbReference type="EMBL" id="MCF1749912.1"/>
    </source>
</evidence>
<reference evidence="2 3" key="1">
    <citation type="submission" date="2022-01" db="EMBL/GenBank/DDBJ databases">
        <title>Mariniradius saccharolyticus sp. nov., isolated from sediment of a river.</title>
        <authorList>
            <person name="Liu H."/>
        </authorList>
    </citation>
    <scope>NUCLEOTIDE SEQUENCE [LARGE SCALE GENOMIC DNA]</scope>
    <source>
        <strain evidence="2 3">RY-2</strain>
    </source>
</reference>
<dbReference type="InterPro" id="IPR050137">
    <property type="entry name" value="PyrR_bifunctional"/>
</dbReference>
<accession>A0ABS9BPG7</accession>
<dbReference type="InterPro" id="IPR000836">
    <property type="entry name" value="PRTase_dom"/>
</dbReference>
<evidence type="ECO:0000313" key="3">
    <source>
        <dbReference type="Proteomes" id="UP001201449"/>
    </source>
</evidence>
<comment type="caution">
    <text evidence="2">The sequence shown here is derived from an EMBL/GenBank/DDBJ whole genome shotgun (WGS) entry which is preliminary data.</text>
</comment>
<gene>
    <name evidence="2" type="primary">upp</name>
    <name evidence="2" type="ORF">L0U89_02415</name>
</gene>
<proteinExistence type="predicted"/>
<dbReference type="NCBIfam" id="NF001097">
    <property type="entry name" value="PRK00129.1"/>
    <property type="match status" value="1"/>
</dbReference>
<feature type="domain" description="Phosphoribosyltransferase" evidence="1">
    <location>
        <begin position="10"/>
        <end position="213"/>
    </location>
</feature>
<dbReference type="Gene3D" id="3.40.50.2020">
    <property type="match status" value="1"/>
</dbReference>
<dbReference type="SUPFAM" id="SSF53271">
    <property type="entry name" value="PRTase-like"/>
    <property type="match status" value="1"/>
</dbReference>
<protein>
    <submittedName>
        <fullName evidence="2">Uracil phosphoribosyltransferase</fullName>
        <ecNumber evidence="2">2.4.2.9</ecNumber>
    </submittedName>
</protein>
<dbReference type="PANTHER" id="PTHR11608">
    <property type="entry name" value="BIFUNCTIONAL PROTEIN PYRR"/>
    <property type="match status" value="1"/>
</dbReference>
<name>A0ABS9BPG7_9BACT</name>